<evidence type="ECO:0000256" key="6">
    <source>
        <dbReference type="ARBA" id="ARBA00022670"/>
    </source>
</evidence>
<dbReference type="GO" id="GO:0009002">
    <property type="term" value="F:serine-type D-Ala-D-Ala carboxypeptidase activity"/>
    <property type="evidence" value="ECO:0007669"/>
    <property type="project" value="UniProtKB-EC"/>
</dbReference>
<comment type="similarity">
    <text evidence="3 15">Belongs to the peptidase S11 family.</text>
</comment>
<sequence length="458" mass="50448">MKKLLITILSVLILVNAAAVVSFGAGTPPDLVAETAVLIDASTGQILYDKNMNDQRYPASTTKVMTALLALENLDLSKTVTIDAETPYTEGSRIYLLEGEQVTVEQLLNAMMTESANDAAVALGKEIAGTIPDFAKMMNEKAKKLGAKNTNFVNPNGLHDDAHVTTAYDLAMIAQEAMKNEKFRELVLTYRYIIPATNKQDIRYLYNTNRLIYDERTKVSANGVLRPAKYEGATGIKTGYTSHAGGCLIAGAKRGETELISVVMKSTDSGRFGDSIALLDYGFENYKSAKAIDAGTDLGQINVSRGSVRQVGVVAAQDGYVTLPIEASAELIKTKVLLDEKVKAPVTKGQKVGVVEIYEGDSLISKVDAIAAGEIPEGGILSIVGIPDDTAQKIEIGFAIALIVFLLLSSSYILLRRRQMKRRRKRRLERELKYQREQDFRMDFRNHHNDYRNDFKRY</sequence>
<feature type="signal peptide" evidence="17">
    <location>
        <begin position="1"/>
        <end position="19"/>
    </location>
</feature>
<comment type="function">
    <text evidence="1">Removes C-terminal D-alanyl residues from sugar-peptide cell wall precursors.</text>
</comment>
<evidence type="ECO:0000259" key="18">
    <source>
        <dbReference type="SMART" id="SM00936"/>
    </source>
</evidence>
<evidence type="ECO:0000256" key="13">
    <source>
        <dbReference type="PIRSR" id="PIRSR618044-1"/>
    </source>
</evidence>
<feature type="active site" evidence="13">
    <location>
        <position position="115"/>
    </location>
</feature>
<keyword evidence="11" id="KW-0961">Cell wall biogenesis/degradation</keyword>
<evidence type="ECO:0000256" key="2">
    <source>
        <dbReference type="ARBA" id="ARBA00004752"/>
    </source>
</evidence>
<gene>
    <name evidence="19" type="ORF">KCX82_06105</name>
</gene>
<organism evidence="19 20">
    <name type="scientific">Sinanaerobacter chloroacetimidivorans</name>
    <dbReference type="NCBI Taxonomy" id="2818044"/>
    <lineage>
        <taxon>Bacteria</taxon>
        <taxon>Bacillati</taxon>
        <taxon>Bacillota</taxon>
        <taxon>Clostridia</taxon>
        <taxon>Peptostreptococcales</taxon>
        <taxon>Anaerovoracaceae</taxon>
        <taxon>Sinanaerobacter</taxon>
    </lineage>
</organism>
<feature type="active site" description="Proton acceptor" evidence="13">
    <location>
        <position position="63"/>
    </location>
</feature>
<dbReference type="EC" id="3.4.16.4" evidence="4"/>
<dbReference type="SUPFAM" id="SSF56601">
    <property type="entry name" value="beta-lactamase/transpeptidase-like"/>
    <property type="match status" value="1"/>
</dbReference>
<dbReference type="InterPro" id="IPR012338">
    <property type="entry name" value="Beta-lactam/transpept-like"/>
</dbReference>
<dbReference type="PRINTS" id="PR00725">
    <property type="entry name" value="DADACBPTASE1"/>
</dbReference>
<reference evidence="19" key="1">
    <citation type="submission" date="2021-04" db="EMBL/GenBank/DDBJ databases">
        <title>Sinoanaerobacter chloroacetimidivorans sp. nov., an obligate anaerobic bacterium isolated from anaerobic sludge.</title>
        <authorList>
            <person name="Bao Y."/>
        </authorList>
    </citation>
    <scope>NUCLEOTIDE SEQUENCE</scope>
    <source>
        <strain evidence="19">BAD-6</strain>
    </source>
</reference>
<keyword evidence="10" id="KW-0573">Peptidoglycan synthesis</keyword>
<dbReference type="Proteomes" id="UP000675664">
    <property type="component" value="Unassembled WGS sequence"/>
</dbReference>
<evidence type="ECO:0000313" key="20">
    <source>
        <dbReference type="Proteomes" id="UP000675664"/>
    </source>
</evidence>
<keyword evidence="5 19" id="KW-0121">Carboxypeptidase</keyword>
<dbReference type="UniPathway" id="UPA00219"/>
<dbReference type="InterPro" id="IPR015956">
    <property type="entry name" value="Peniciliin-bd_prot_C_sf"/>
</dbReference>
<keyword evidence="16" id="KW-1133">Transmembrane helix</keyword>
<evidence type="ECO:0000256" key="1">
    <source>
        <dbReference type="ARBA" id="ARBA00003217"/>
    </source>
</evidence>
<comment type="catalytic activity">
    <reaction evidence="12">
        <text>Preferential cleavage: (Ac)2-L-Lys-D-Ala-|-D-Ala. Also transpeptidation of peptidyl-alanyl moieties that are N-acyl substituents of D-alanine.</text>
        <dbReference type="EC" id="3.4.16.4"/>
    </reaction>
</comment>
<evidence type="ECO:0000256" key="10">
    <source>
        <dbReference type="ARBA" id="ARBA00022984"/>
    </source>
</evidence>
<dbReference type="SMART" id="SM00936">
    <property type="entry name" value="PBP5_C"/>
    <property type="match status" value="1"/>
</dbReference>
<keyword evidence="16" id="KW-0472">Membrane</keyword>
<evidence type="ECO:0000256" key="5">
    <source>
        <dbReference type="ARBA" id="ARBA00022645"/>
    </source>
</evidence>
<dbReference type="InterPro" id="IPR001967">
    <property type="entry name" value="Peptidase_S11_N"/>
</dbReference>
<comment type="pathway">
    <text evidence="2">Cell wall biogenesis; peptidoglycan biosynthesis.</text>
</comment>
<reference evidence="19" key="2">
    <citation type="submission" date="2021-04" db="EMBL/GenBank/DDBJ databases">
        <authorList>
            <person name="Liu J."/>
        </authorList>
    </citation>
    <scope>NUCLEOTIDE SEQUENCE</scope>
    <source>
        <strain evidence="19">BAD-6</strain>
    </source>
</reference>
<proteinExistence type="inferred from homology"/>
<dbReference type="GO" id="GO:0071555">
    <property type="term" value="P:cell wall organization"/>
    <property type="evidence" value="ECO:0007669"/>
    <property type="project" value="UniProtKB-KW"/>
</dbReference>
<dbReference type="InterPro" id="IPR037167">
    <property type="entry name" value="Peptidase_S11_C_sf"/>
</dbReference>
<keyword evidence="16" id="KW-0812">Transmembrane</keyword>
<evidence type="ECO:0000256" key="4">
    <source>
        <dbReference type="ARBA" id="ARBA00012448"/>
    </source>
</evidence>
<dbReference type="PANTHER" id="PTHR21581">
    <property type="entry name" value="D-ALANYL-D-ALANINE CARBOXYPEPTIDASE"/>
    <property type="match status" value="1"/>
</dbReference>
<name>A0A8J7W1J3_9FIRM</name>
<dbReference type="Gene3D" id="2.60.410.10">
    <property type="entry name" value="D-Ala-D-Ala carboxypeptidase, C-terminal domain"/>
    <property type="match status" value="1"/>
</dbReference>
<dbReference type="AlphaFoldDB" id="A0A8J7W1J3"/>
<dbReference type="Gene3D" id="3.40.710.10">
    <property type="entry name" value="DD-peptidase/beta-lactamase superfamily"/>
    <property type="match status" value="1"/>
</dbReference>
<feature type="domain" description="Peptidase S11 D-Ala-D-Ala carboxypeptidase A C-terminal" evidence="18">
    <location>
        <begin position="286"/>
        <end position="377"/>
    </location>
</feature>
<dbReference type="SUPFAM" id="SSF69189">
    <property type="entry name" value="Penicillin-binding protein associated domain"/>
    <property type="match status" value="1"/>
</dbReference>
<evidence type="ECO:0000256" key="14">
    <source>
        <dbReference type="PIRSR" id="PIRSR618044-2"/>
    </source>
</evidence>
<feature type="binding site" evidence="14">
    <location>
        <position position="237"/>
    </location>
    <ligand>
        <name>substrate</name>
    </ligand>
</feature>
<evidence type="ECO:0000313" key="19">
    <source>
        <dbReference type="EMBL" id="MBR0597436.1"/>
    </source>
</evidence>
<evidence type="ECO:0000256" key="8">
    <source>
        <dbReference type="ARBA" id="ARBA00022801"/>
    </source>
</evidence>
<evidence type="ECO:0000256" key="17">
    <source>
        <dbReference type="SAM" id="SignalP"/>
    </source>
</evidence>
<protein>
    <recommendedName>
        <fullName evidence="4">serine-type D-Ala-D-Ala carboxypeptidase</fullName>
        <ecNumber evidence="4">3.4.16.4</ecNumber>
    </recommendedName>
</protein>
<dbReference type="GO" id="GO:0009252">
    <property type="term" value="P:peptidoglycan biosynthetic process"/>
    <property type="evidence" value="ECO:0007669"/>
    <property type="project" value="UniProtKB-UniPathway"/>
</dbReference>
<evidence type="ECO:0000256" key="7">
    <source>
        <dbReference type="ARBA" id="ARBA00022729"/>
    </source>
</evidence>
<dbReference type="EMBL" id="JAGSND010000003">
    <property type="protein sequence ID" value="MBR0597436.1"/>
    <property type="molecule type" value="Genomic_DNA"/>
</dbReference>
<keyword evidence="9" id="KW-0133">Cell shape</keyword>
<keyword evidence="6" id="KW-0645">Protease</keyword>
<accession>A0A8J7W1J3</accession>
<evidence type="ECO:0000256" key="11">
    <source>
        <dbReference type="ARBA" id="ARBA00023316"/>
    </source>
</evidence>
<dbReference type="InterPro" id="IPR018044">
    <property type="entry name" value="Peptidase_S11"/>
</dbReference>
<dbReference type="RefSeq" id="WP_227017568.1">
    <property type="nucleotide sequence ID" value="NZ_JAGSND010000003.1"/>
</dbReference>
<keyword evidence="20" id="KW-1185">Reference proteome</keyword>
<evidence type="ECO:0000256" key="9">
    <source>
        <dbReference type="ARBA" id="ARBA00022960"/>
    </source>
</evidence>
<keyword evidence="8" id="KW-0378">Hydrolase</keyword>
<evidence type="ECO:0000256" key="12">
    <source>
        <dbReference type="ARBA" id="ARBA00034000"/>
    </source>
</evidence>
<dbReference type="InterPro" id="IPR012907">
    <property type="entry name" value="Peptidase_S11_C"/>
</dbReference>
<feature type="transmembrane region" description="Helical" evidence="16">
    <location>
        <begin position="396"/>
        <end position="415"/>
    </location>
</feature>
<dbReference type="GO" id="GO:0006508">
    <property type="term" value="P:proteolysis"/>
    <property type="evidence" value="ECO:0007669"/>
    <property type="project" value="UniProtKB-KW"/>
</dbReference>
<dbReference type="PANTHER" id="PTHR21581:SF33">
    <property type="entry name" value="D-ALANYL-D-ALANINE CARBOXYPEPTIDASE DACB"/>
    <property type="match status" value="1"/>
</dbReference>
<dbReference type="Pfam" id="PF07943">
    <property type="entry name" value="PBP5_C"/>
    <property type="match status" value="1"/>
</dbReference>
<keyword evidence="7 17" id="KW-0732">Signal</keyword>
<evidence type="ECO:0000256" key="15">
    <source>
        <dbReference type="RuleBase" id="RU004016"/>
    </source>
</evidence>
<feature type="chain" id="PRO_5039521716" description="serine-type D-Ala-D-Ala carboxypeptidase" evidence="17">
    <location>
        <begin position="20"/>
        <end position="458"/>
    </location>
</feature>
<dbReference type="Pfam" id="PF00768">
    <property type="entry name" value="Peptidase_S11"/>
    <property type="match status" value="1"/>
</dbReference>
<evidence type="ECO:0000256" key="16">
    <source>
        <dbReference type="SAM" id="Phobius"/>
    </source>
</evidence>
<comment type="caution">
    <text evidence="19">The sequence shown here is derived from an EMBL/GenBank/DDBJ whole genome shotgun (WGS) entry which is preliminary data.</text>
</comment>
<feature type="active site" description="Acyl-ester intermediate" evidence="13">
    <location>
        <position position="60"/>
    </location>
</feature>
<dbReference type="GO" id="GO:0008360">
    <property type="term" value="P:regulation of cell shape"/>
    <property type="evidence" value="ECO:0007669"/>
    <property type="project" value="UniProtKB-KW"/>
</dbReference>
<evidence type="ECO:0000256" key="3">
    <source>
        <dbReference type="ARBA" id="ARBA00007164"/>
    </source>
</evidence>